<accession>A0A1V3U397</accession>
<dbReference type="CDD" id="cd16377">
    <property type="entry name" value="23S_rRNA_IVP_like"/>
    <property type="match status" value="1"/>
</dbReference>
<dbReference type="Proteomes" id="UP000188947">
    <property type="component" value="Unassembled WGS sequence"/>
</dbReference>
<dbReference type="EMBL" id="MPOG01000007">
    <property type="protein sequence ID" value="OOH96716.1"/>
    <property type="molecule type" value="Genomic_DNA"/>
</dbReference>
<dbReference type="AlphaFoldDB" id="A0A1V3U397"/>
<keyword evidence="2" id="KW-1185">Reference proteome</keyword>
<dbReference type="RefSeq" id="WP_016198194.1">
    <property type="nucleotide sequence ID" value="NZ_CP014338.1"/>
</dbReference>
<dbReference type="OrthoDB" id="9811959at2"/>
<evidence type="ECO:0000313" key="1">
    <source>
        <dbReference type="EMBL" id="OOH96716.1"/>
    </source>
</evidence>
<dbReference type="InterPro" id="IPR012657">
    <property type="entry name" value="23S_rRNA-intervening_sequence"/>
</dbReference>
<gene>
    <name evidence="1" type="ORF">BMF97_05455</name>
</gene>
<dbReference type="InterPro" id="IPR036583">
    <property type="entry name" value="23S_rRNA_IVS_sf"/>
</dbReference>
<dbReference type="eggNOG" id="COG0399">
    <property type="taxonomic scope" value="Bacteria"/>
</dbReference>
<dbReference type="Pfam" id="PF05635">
    <property type="entry name" value="23S_rRNA_IVP"/>
    <property type="match status" value="1"/>
</dbReference>
<dbReference type="STRING" id="238.BBD35_16655"/>
<dbReference type="SUPFAM" id="SSF158446">
    <property type="entry name" value="IVS-encoded protein-like"/>
    <property type="match status" value="1"/>
</dbReference>
<name>A0A1V3U397_ELIME</name>
<dbReference type="NCBIfam" id="TIGR02436">
    <property type="entry name" value="four helix bundle protein"/>
    <property type="match status" value="1"/>
</dbReference>
<dbReference type="PANTHER" id="PTHR38471:SF2">
    <property type="entry name" value="FOUR HELIX BUNDLE PROTEIN"/>
    <property type="match status" value="1"/>
</dbReference>
<sequence length="124" mass="14525">MNTFQNLIVWQKSHELVLKIYEATKNFPKEEIYGITNQIRRASYSIPANIVEGRKKKTQKHKISFLSHSEGSLEEVKYFLILSKDLQYISNEIFLQLFNCAEEIGKLISGYEKFLKQNNKPNPL</sequence>
<evidence type="ECO:0000313" key="2">
    <source>
        <dbReference type="Proteomes" id="UP000188947"/>
    </source>
</evidence>
<dbReference type="PANTHER" id="PTHR38471">
    <property type="entry name" value="FOUR HELIX BUNDLE PROTEIN"/>
    <property type="match status" value="1"/>
</dbReference>
<comment type="caution">
    <text evidence="1">The sequence shown here is derived from an EMBL/GenBank/DDBJ whole genome shotgun (WGS) entry which is preliminary data.</text>
</comment>
<dbReference type="GeneID" id="48545227"/>
<dbReference type="Gene3D" id="1.20.1440.60">
    <property type="entry name" value="23S rRNA-intervening sequence"/>
    <property type="match status" value="1"/>
</dbReference>
<protein>
    <submittedName>
        <fullName evidence="1">Four helix bundle protein</fullName>
    </submittedName>
</protein>
<organism evidence="1 2">
    <name type="scientific">Elizabethkingia meningoseptica</name>
    <name type="common">Chryseobacterium meningosepticum</name>
    <dbReference type="NCBI Taxonomy" id="238"/>
    <lineage>
        <taxon>Bacteria</taxon>
        <taxon>Pseudomonadati</taxon>
        <taxon>Bacteroidota</taxon>
        <taxon>Flavobacteriia</taxon>
        <taxon>Flavobacteriales</taxon>
        <taxon>Weeksellaceae</taxon>
        <taxon>Elizabethkingia</taxon>
    </lineage>
</organism>
<reference evidence="1 2" key="1">
    <citation type="submission" date="2016-11" db="EMBL/GenBank/DDBJ databases">
        <title>Genome sequence and comparative genomic analysis of clinical strain Elizabethkingia meningoseptica 61421 PRCM.</title>
        <authorList>
            <person name="Wang M."/>
            <person name="Hu S."/>
            <person name="Cao L."/>
            <person name="Jiang T."/>
            <person name="Zhou Y."/>
            <person name="Ming D."/>
        </authorList>
    </citation>
    <scope>NUCLEOTIDE SEQUENCE [LARGE SCALE GENOMIC DNA]</scope>
    <source>
        <strain evidence="1 2">61421 PRCM</strain>
    </source>
</reference>
<proteinExistence type="predicted"/>
<dbReference type="KEGG" id="emg:BBD33_14395"/>